<protein>
    <submittedName>
        <fullName evidence="2">Uncharacterized protein</fullName>
    </submittedName>
</protein>
<sequence length="50" mass="5656">MDLPILQVSTPATSLSSSCSTLHPSREEKSYLARPQTHRNRMDWTPAWAT</sequence>
<evidence type="ECO:0000256" key="1">
    <source>
        <dbReference type="SAM" id="MobiDB-lite"/>
    </source>
</evidence>
<organism evidence="2 3">
    <name type="scientific">Cricetulus griseus</name>
    <name type="common">Chinese hamster</name>
    <name type="synonym">Cricetulus barabensis griseus</name>
    <dbReference type="NCBI Taxonomy" id="10029"/>
    <lineage>
        <taxon>Eukaryota</taxon>
        <taxon>Metazoa</taxon>
        <taxon>Chordata</taxon>
        <taxon>Craniata</taxon>
        <taxon>Vertebrata</taxon>
        <taxon>Euteleostomi</taxon>
        <taxon>Mammalia</taxon>
        <taxon>Eutheria</taxon>
        <taxon>Euarchontoglires</taxon>
        <taxon>Glires</taxon>
        <taxon>Rodentia</taxon>
        <taxon>Myomorpha</taxon>
        <taxon>Muroidea</taxon>
        <taxon>Cricetidae</taxon>
        <taxon>Cricetinae</taxon>
        <taxon>Cricetulus</taxon>
    </lineage>
</organism>
<evidence type="ECO:0000313" key="2">
    <source>
        <dbReference type="EMBL" id="EGV97890.1"/>
    </source>
</evidence>
<feature type="compositionally biased region" description="Low complexity" evidence="1">
    <location>
        <begin position="9"/>
        <end position="23"/>
    </location>
</feature>
<gene>
    <name evidence="2" type="ORF">I79_004772</name>
</gene>
<accession>G3H3F7</accession>
<dbReference type="AlphaFoldDB" id="G3H3F7"/>
<feature type="region of interest" description="Disordered" evidence="1">
    <location>
        <begin position="1"/>
        <end position="50"/>
    </location>
</feature>
<dbReference type="Proteomes" id="UP000001075">
    <property type="component" value="Unassembled WGS sequence"/>
</dbReference>
<reference evidence="3" key="1">
    <citation type="journal article" date="2011" name="Nat. Biotechnol.">
        <title>The genomic sequence of the Chinese hamster ovary (CHO)-K1 cell line.</title>
        <authorList>
            <person name="Xu X."/>
            <person name="Nagarajan H."/>
            <person name="Lewis N.E."/>
            <person name="Pan S."/>
            <person name="Cai Z."/>
            <person name="Liu X."/>
            <person name="Chen W."/>
            <person name="Xie M."/>
            <person name="Wang W."/>
            <person name="Hammond S."/>
            <person name="Andersen M.R."/>
            <person name="Neff N."/>
            <person name="Passarelli B."/>
            <person name="Koh W."/>
            <person name="Fan H.C."/>
            <person name="Wang J."/>
            <person name="Gui Y."/>
            <person name="Lee K.H."/>
            <person name="Betenbaugh M.J."/>
            <person name="Quake S.R."/>
            <person name="Famili I."/>
            <person name="Palsson B.O."/>
            <person name="Wang J."/>
        </authorList>
    </citation>
    <scope>NUCLEOTIDE SEQUENCE [LARGE SCALE GENOMIC DNA]</scope>
    <source>
        <strain evidence="3">CHO K1 cell line</strain>
    </source>
</reference>
<name>G3H3F7_CRIGR</name>
<dbReference type="InParanoid" id="G3H3F7"/>
<dbReference type="EMBL" id="JH000126">
    <property type="protein sequence ID" value="EGV97890.1"/>
    <property type="molecule type" value="Genomic_DNA"/>
</dbReference>
<proteinExistence type="predicted"/>
<evidence type="ECO:0000313" key="3">
    <source>
        <dbReference type="Proteomes" id="UP000001075"/>
    </source>
</evidence>